<dbReference type="Gene3D" id="3.40.390.10">
    <property type="entry name" value="Collagenase (Catalytic Domain)"/>
    <property type="match status" value="1"/>
</dbReference>
<keyword evidence="15" id="KW-1185">Reference proteome</keyword>
<comment type="cofactor">
    <cofactor evidence="10 11">
        <name>Zn(2+)</name>
        <dbReference type="ChEBI" id="CHEBI:29105"/>
    </cofactor>
    <text evidence="10 11">Binds 1 zinc ion per subunit.</text>
</comment>
<dbReference type="GO" id="GO:0004222">
    <property type="term" value="F:metalloendopeptidase activity"/>
    <property type="evidence" value="ECO:0007669"/>
    <property type="project" value="UniProtKB-UniRule"/>
</dbReference>
<evidence type="ECO:0000256" key="11">
    <source>
        <dbReference type="RuleBase" id="RU361183"/>
    </source>
</evidence>
<keyword evidence="8" id="KW-1015">Disulfide bond</keyword>
<dbReference type="InterPro" id="IPR034035">
    <property type="entry name" value="Astacin-like_dom"/>
</dbReference>
<name>A0A2A2KB80_9BILA</name>
<evidence type="ECO:0000256" key="2">
    <source>
        <dbReference type="ARBA" id="ARBA00022670"/>
    </source>
</evidence>
<reference evidence="14 15" key="1">
    <citation type="journal article" date="2017" name="Curr. Biol.">
        <title>Genome architecture and evolution of a unichromosomal asexual nematode.</title>
        <authorList>
            <person name="Fradin H."/>
            <person name="Zegar C."/>
            <person name="Gutwein M."/>
            <person name="Lucas J."/>
            <person name="Kovtun M."/>
            <person name="Corcoran D."/>
            <person name="Baugh L.R."/>
            <person name="Kiontke K."/>
            <person name="Gunsalus K."/>
            <person name="Fitch D.H."/>
            <person name="Piano F."/>
        </authorList>
    </citation>
    <scope>NUCLEOTIDE SEQUENCE [LARGE SCALE GENOMIC DNA]</scope>
    <source>
        <strain evidence="14">PF1309</strain>
    </source>
</reference>
<dbReference type="Proteomes" id="UP000218231">
    <property type="component" value="Unassembled WGS sequence"/>
</dbReference>
<dbReference type="FunFam" id="3.40.50.1820:FF:000179">
    <property type="entry name" value="Lipase"/>
    <property type="match status" value="1"/>
</dbReference>
<feature type="binding site" evidence="10">
    <location>
        <position position="313"/>
    </location>
    <ligand>
        <name>Zn(2+)</name>
        <dbReference type="ChEBI" id="CHEBI:29105"/>
        <note>catalytic</note>
    </ligand>
</feature>
<dbReference type="EC" id="3.4.24.-" evidence="11"/>
<evidence type="ECO:0000256" key="10">
    <source>
        <dbReference type="PROSITE-ProRule" id="PRU01211"/>
    </source>
</evidence>
<proteinExistence type="predicted"/>
<dbReference type="InterPro" id="IPR000859">
    <property type="entry name" value="CUB_dom"/>
</dbReference>
<accession>A0A2A2KB80</accession>
<comment type="caution">
    <text evidence="14">The sequence shown here is derived from an EMBL/GenBank/DDBJ whole genome shotgun (WGS) entry which is preliminary data.</text>
</comment>
<keyword evidence="6 10" id="KW-0482">Metalloprotease</keyword>
<dbReference type="SUPFAM" id="SSF55486">
    <property type="entry name" value="Metalloproteases ('zincins'), catalytic domain"/>
    <property type="match status" value="1"/>
</dbReference>
<protein>
    <recommendedName>
        <fullName evidence="11">Metalloendopeptidase</fullName>
        <ecNumber evidence="11">3.4.24.-</ecNumber>
    </recommendedName>
</protein>
<feature type="binding site" evidence="10">
    <location>
        <position position="319"/>
    </location>
    <ligand>
        <name>Zn(2+)</name>
        <dbReference type="ChEBI" id="CHEBI:29105"/>
        <note>catalytic</note>
    </ligand>
</feature>
<keyword evidence="3 10" id="KW-0479">Metal-binding</keyword>
<evidence type="ECO:0000259" key="12">
    <source>
        <dbReference type="PROSITE" id="PS01180"/>
    </source>
</evidence>
<organism evidence="14 15">
    <name type="scientific">Diploscapter pachys</name>
    <dbReference type="NCBI Taxonomy" id="2018661"/>
    <lineage>
        <taxon>Eukaryota</taxon>
        <taxon>Metazoa</taxon>
        <taxon>Ecdysozoa</taxon>
        <taxon>Nematoda</taxon>
        <taxon>Chromadorea</taxon>
        <taxon>Rhabditida</taxon>
        <taxon>Rhabditina</taxon>
        <taxon>Rhabditomorpha</taxon>
        <taxon>Rhabditoidea</taxon>
        <taxon>Rhabditidae</taxon>
        <taxon>Diploscapter</taxon>
    </lineage>
</organism>
<dbReference type="InterPro" id="IPR024079">
    <property type="entry name" value="MetalloPept_cat_dom_sf"/>
</dbReference>
<dbReference type="PROSITE" id="PS01180">
    <property type="entry name" value="CUB"/>
    <property type="match status" value="1"/>
</dbReference>
<dbReference type="SUPFAM" id="SSF49854">
    <property type="entry name" value="Spermadhesin, CUB domain"/>
    <property type="match status" value="1"/>
</dbReference>
<dbReference type="InterPro" id="IPR006693">
    <property type="entry name" value="AB_hydrolase_lipase"/>
</dbReference>
<evidence type="ECO:0000256" key="1">
    <source>
        <dbReference type="ARBA" id="ARBA00022536"/>
    </source>
</evidence>
<dbReference type="AlphaFoldDB" id="A0A2A2KB80"/>
<dbReference type="Gene3D" id="3.40.50.1820">
    <property type="entry name" value="alpha/beta hydrolase"/>
    <property type="match status" value="1"/>
</dbReference>
<feature type="domain" description="CUB" evidence="12">
    <location>
        <begin position="456"/>
        <end position="581"/>
    </location>
</feature>
<feature type="domain" description="Peptidase M12A" evidence="13">
    <location>
        <begin position="202"/>
        <end position="413"/>
    </location>
</feature>
<keyword evidence="1" id="KW-0245">EGF-like domain</keyword>
<dbReference type="SUPFAM" id="SSF53474">
    <property type="entry name" value="alpha/beta-Hydrolases"/>
    <property type="match status" value="1"/>
</dbReference>
<feature type="active site" evidence="10">
    <location>
        <position position="310"/>
    </location>
</feature>
<evidence type="ECO:0000259" key="13">
    <source>
        <dbReference type="PROSITE" id="PS51864"/>
    </source>
</evidence>
<feature type="binding site" evidence="10">
    <location>
        <position position="309"/>
    </location>
    <ligand>
        <name>Zn(2+)</name>
        <dbReference type="ChEBI" id="CHEBI:29105"/>
        <note>catalytic</note>
    </ligand>
</feature>
<dbReference type="Pfam" id="PF04083">
    <property type="entry name" value="Abhydro_lipase"/>
    <property type="match status" value="1"/>
</dbReference>
<evidence type="ECO:0000256" key="3">
    <source>
        <dbReference type="ARBA" id="ARBA00022723"/>
    </source>
</evidence>
<evidence type="ECO:0000256" key="5">
    <source>
        <dbReference type="ARBA" id="ARBA00022833"/>
    </source>
</evidence>
<dbReference type="CDD" id="cd04280">
    <property type="entry name" value="ZnMc_astacin_like"/>
    <property type="match status" value="1"/>
</dbReference>
<keyword evidence="7" id="KW-0865">Zymogen</keyword>
<evidence type="ECO:0000256" key="9">
    <source>
        <dbReference type="PROSITE-ProRule" id="PRU00059"/>
    </source>
</evidence>
<dbReference type="GO" id="GO:0008270">
    <property type="term" value="F:zinc ion binding"/>
    <property type="evidence" value="ECO:0007669"/>
    <property type="project" value="UniProtKB-UniRule"/>
</dbReference>
<dbReference type="EMBL" id="LIAE01009124">
    <property type="protein sequence ID" value="PAV71142.1"/>
    <property type="molecule type" value="Genomic_DNA"/>
</dbReference>
<dbReference type="PROSITE" id="PS51864">
    <property type="entry name" value="ASTACIN"/>
    <property type="match status" value="1"/>
</dbReference>
<dbReference type="GO" id="GO:0006508">
    <property type="term" value="P:proteolysis"/>
    <property type="evidence" value="ECO:0007669"/>
    <property type="project" value="UniProtKB-KW"/>
</dbReference>
<sequence>MVESAEFRRPKIRKPGKRIDKLKDLFGIDLGKYHERINLVQKANTNEDGDLILPWQIEDRPTLFDDSENAVKNSTTISQFNRCGREVIKRDDEVVFLLNAENDRLLTGLRSLRNKAAQDISNEQVNNVQMRPGDSMNFNQNDDSKSEIPTSSANLINKNSTIKEYLYQGDILLNDAQLDIMLSDQGLIHDQSRRRKRQGSNSGIARWTNGVFYSYAGYMKFLKLDRNFIINLQSCINSRSADDIMKQAFQMAVKFWSEHTCINFYENDSIRDRIEVFKGSGCYSYVGKLGGVQELSLGNGCADRAIASHELGHALGFFHTHSRWDRDDYITVNAKNLDPNYADQYLKESKEINDNFGLPYDYGSIMHYDCTSSSVDGKKITMTAKNDEYQVAMGSPVVSFYDVLMMNIMYNCLDKCDSYSSAKCLNGGYPSPRNCSKCVCPGAHSGPNCERLPNICGRNLTAEPDWQLFNVSLRSNTLKDLKPADYLLPLMECDYWITSPENTTIEIIVRALDIVADTYGCTFGAVEIKIGPDQNYTGIRICMKQYGVNVVYRSTYNFMGIRVYNTIVKTKASISYRYVSSNSTDPENDVPIFPEIIQYWGYPVEVHHVTTRDGYILGLIRIPYGKFGNGTHQKDIVFLQHGLLASCSNWITNLPHLALGYILADAGFDVWLGNMRGSEWSIGHETLDTNEHPYWEFSWDEMAQSDLDAMIDYALAQGKQQSLYYVGTLTMFSKLSVDSNIAPKIRQFFALAPVGTVANITGILKYFADNYMWDVDLFFEIMGRNQFLPENGAVHKYQQIYCKDTLVDYACENFLFLLCGPESHQMNISRLEVFLSDMPGGTSTQNMLHWVQQVHSGLHQMYDYGSAKKNEQHYGQKIPPLYDITRIRTDMYLWWSPSDTLADQSDVERYLLKKLPTQYLKGVYKLMDFNHLDFIWGNRAATEVYMPLIDIIRNDQMNRLHKELEELRAKQK</sequence>
<dbReference type="GO" id="GO:0006629">
    <property type="term" value="P:lipid metabolic process"/>
    <property type="evidence" value="ECO:0007669"/>
    <property type="project" value="InterPro"/>
</dbReference>
<dbReference type="InterPro" id="IPR006026">
    <property type="entry name" value="Peptidase_Metallo"/>
</dbReference>
<dbReference type="STRING" id="2018661.A0A2A2KB80"/>
<evidence type="ECO:0000313" key="15">
    <source>
        <dbReference type="Proteomes" id="UP000218231"/>
    </source>
</evidence>
<dbReference type="PRINTS" id="PR00480">
    <property type="entry name" value="ASTACIN"/>
</dbReference>
<evidence type="ECO:0000313" key="14">
    <source>
        <dbReference type="EMBL" id="PAV71142.1"/>
    </source>
</evidence>
<dbReference type="PANTHER" id="PTHR11005">
    <property type="entry name" value="LYSOSOMAL ACID LIPASE-RELATED"/>
    <property type="match status" value="1"/>
</dbReference>
<dbReference type="InterPro" id="IPR029058">
    <property type="entry name" value="AB_hydrolase_fold"/>
</dbReference>
<evidence type="ECO:0000256" key="6">
    <source>
        <dbReference type="ARBA" id="ARBA00023049"/>
    </source>
</evidence>
<evidence type="ECO:0000256" key="4">
    <source>
        <dbReference type="ARBA" id="ARBA00022801"/>
    </source>
</evidence>
<dbReference type="InterPro" id="IPR035914">
    <property type="entry name" value="Sperma_CUB_dom_sf"/>
</dbReference>
<dbReference type="Pfam" id="PF01400">
    <property type="entry name" value="Astacin"/>
    <property type="match status" value="1"/>
</dbReference>
<keyword evidence="4 10" id="KW-0378">Hydrolase</keyword>
<keyword evidence="5 10" id="KW-0862">Zinc</keyword>
<gene>
    <name evidence="14" type="ORF">WR25_07340</name>
</gene>
<keyword evidence="2 10" id="KW-0645">Protease</keyword>
<evidence type="ECO:0000256" key="8">
    <source>
        <dbReference type="ARBA" id="ARBA00023157"/>
    </source>
</evidence>
<comment type="caution">
    <text evidence="9">Lacks conserved residue(s) required for the propagation of feature annotation.</text>
</comment>
<dbReference type="InterPro" id="IPR001506">
    <property type="entry name" value="Peptidase_M12A"/>
</dbReference>
<evidence type="ECO:0000256" key="7">
    <source>
        <dbReference type="ARBA" id="ARBA00023145"/>
    </source>
</evidence>
<dbReference type="OrthoDB" id="291007at2759"/>
<dbReference type="SMART" id="SM00235">
    <property type="entry name" value="ZnMc"/>
    <property type="match status" value="1"/>
</dbReference>